<organism evidence="2 3">
    <name type="scientific">Oceanobacillus luteolus</name>
    <dbReference type="NCBI Taxonomy" id="1274358"/>
    <lineage>
        <taxon>Bacteria</taxon>
        <taxon>Bacillati</taxon>
        <taxon>Bacillota</taxon>
        <taxon>Bacilli</taxon>
        <taxon>Bacillales</taxon>
        <taxon>Bacillaceae</taxon>
        <taxon>Oceanobacillus</taxon>
    </lineage>
</organism>
<keyword evidence="3" id="KW-1185">Reference proteome</keyword>
<evidence type="ECO:0000313" key="3">
    <source>
        <dbReference type="Proteomes" id="UP001597221"/>
    </source>
</evidence>
<dbReference type="RefSeq" id="WP_379599089.1">
    <property type="nucleotide sequence ID" value="NZ_JBHUDE010000161.1"/>
</dbReference>
<feature type="region of interest" description="Disordered" evidence="1">
    <location>
        <begin position="463"/>
        <end position="483"/>
    </location>
</feature>
<dbReference type="Proteomes" id="UP001597221">
    <property type="component" value="Unassembled WGS sequence"/>
</dbReference>
<name>A0ABW4HWX2_9BACI</name>
<feature type="region of interest" description="Disordered" evidence="1">
    <location>
        <begin position="496"/>
        <end position="547"/>
    </location>
</feature>
<gene>
    <name evidence="2" type="ORF">ACFSBH_18775</name>
</gene>
<reference evidence="3" key="1">
    <citation type="journal article" date="2019" name="Int. J. Syst. Evol. Microbiol.">
        <title>The Global Catalogue of Microorganisms (GCM) 10K type strain sequencing project: providing services to taxonomists for standard genome sequencing and annotation.</title>
        <authorList>
            <consortium name="The Broad Institute Genomics Platform"/>
            <consortium name="The Broad Institute Genome Sequencing Center for Infectious Disease"/>
            <person name="Wu L."/>
            <person name="Ma J."/>
        </authorList>
    </citation>
    <scope>NUCLEOTIDE SEQUENCE [LARGE SCALE GENOMIC DNA]</scope>
    <source>
        <strain evidence="3">CGMCC 1.12376</strain>
    </source>
</reference>
<evidence type="ECO:0000313" key="2">
    <source>
        <dbReference type="EMBL" id="MFD1609667.1"/>
    </source>
</evidence>
<dbReference type="EMBL" id="JBHUDE010000161">
    <property type="protein sequence ID" value="MFD1609667.1"/>
    <property type="molecule type" value="Genomic_DNA"/>
</dbReference>
<evidence type="ECO:0000256" key="1">
    <source>
        <dbReference type="SAM" id="MobiDB-lite"/>
    </source>
</evidence>
<proteinExistence type="predicted"/>
<sequence length="646" mass="73359">MQRYWNFPATIGGAINSYSNAGLETFRGNPLKSLTREIIQNSLDAAKNPSEPVKIEFSQFKVKAVDFPGRVELVESFQLCERTWRGNNPKTERFIDEGLSMLSNEEINFLRVSDFNTRGLEGADTGKLGSPWSSLVKEAGSSNKQESSGGSFGIGKAAPFLNSQLRTLFYSSYDIKGYESHIGVSNIMSFRKSDNYVATGNGFYTYDEHSPAIPGQLRLDPEFQRNESGTDIFISAFEPRANNWEEEVKNAVLFDFFIPVYRQDLVVKINGYEINHQNVGDLINELEETEDSRILKEYYNLLISDQTIKKEYPAKKYRGGITFREGEATFYLTSGENLNRRVLMTRKTGMRLFEQTHVSGTISFTGILMITGPNMNDIFKEMENPEHNQWSHDRYEEDPNLAKKIYSDLRKFLRDTVKEEFQEEITKETDAYGLSDFLPNTIELSEESKAKQESLGGRVKSIIKKAKEHKPEEKKRRKGKDIKEMEKELVGEFGISPGDLGGNGFGEHQGGGDDGAGLTDSGGNNELDRDKDGTQDKEKVAKPSKHPVRMEQRYMCMDRMKGQYRFNISPKKSLNQGKLVFRVIGEQSDYDVPIVSAETSDPDFTVERIDSNVVVVNTLTKNKRFILDVGIDYPNYCVLEVELYEN</sequence>
<comment type="caution">
    <text evidence="2">The sequence shown here is derived from an EMBL/GenBank/DDBJ whole genome shotgun (WGS) entry which is preliminary data.</text>
</comment>
<accession>A0ABW4HWX2</accession>
<feature type="compositionally biased region" description="Gly residues" evidence="1">
    <location>
        <begin position="499"/>
        <end position="515"/>
    </location>
</feature>
<protein>
    <submittedName>
        <fullName evidence="2">Uncharacterized protein</fullName>
    </submittedName>
</protein>
<feature type="compositionally biased region" description="Basic and acidic residues" evidence="1">
    <location>
        <begin position="526"/>
        <end position="541"/>
    </location>
</feature>